<dbReference type="InterPro" id="IPR021477">
    <property type="entry name" value="TVIIS_effector_SACOL2603_fam"/>
</dbReference>
<protein>
    <submittedName>
        <fullName evidence="2">Type VII secretion effector, SACOL2603 family</fullName>
    </submittedName>
</protein>
<name>A0A1M7JPI8_9BACI</name>
<dbReference type="RefSeq" id="WP_073199218.1">
    <property type="nucleotide sequence ID" value="NZ_FRCZ01000001.1"/>
</dbReference>
<accession>A0A1M7JPI8</accession>
<evidence type="ECO:0000256" key="1">
    <source>
        <dbReference type="SAM" id="MobiDB-lite"/>
    </source>
</evidence>
<evidence type="ECO:0000313" key="3">
    <source>
        <dbReference type="Proteomes" id="UP000184184"/>
    </source>
</evidence>
<sequence length="101" mass="11666">MTKEVSINMNVFRSNISNLRTSEGKLEGNIKNDWTFDKTNITPFTNDLENTLRTMELLKRYVEMLENDIITLQSIGEKIQETDENLGNQIDSAKFAPEPIR</sequence>
<gene>
    <name evidence="2" type="ORF">SAMN05216179_0434</name>
</gene>
<dbReference type="EMBL" id="FRCZ01000001">
    <property type="protein sequence ID" value="SHM54906.1"/>
    <property type="molecule type" value="Genomic_DNA"/>
</dbReference>
<dbReference type="OrthoDB" id="2705520at2"/>
<keyword evidence="3" id="KW-1185">Reference proteome</keyword>
<dbReference type="STRING" id="1027249.SAMN05216179_0434"/>
<dbReference type="Proteomes" id="UP000184184">
    <property type="component" value="Unassembled WGS sequence"/>
</dbReference>
<feature type="region of interest" description="Disordered" evidence="1">
    <location>
        <begin position="82"/>
        <end position="101"/>
    </location>
</feature>
<evidence type="ECO:0000313" key="2">
    <source>
        <dbReference type="EMBL" id="SHM54906.1"/>
    </source>
</evidence>
<organism evidence="2 3">
    <name type="scientific">Gracilibacillus kekensis</name>
    <dbReference type="NCBI Taxonomy" id="1027249"/>
    <lineage>
        <taxon>Bacteria</taxon>
        <taxon>Bacillati</taxon>
        <taxon>Bacillota</taxon>
        <taxon>Bacilli</taxon>
        <taxon>Bacillales</taxon>
        <taxon>Bacillaceae</taxon>
        <taxon>Gracilibacillus</taxon>
    </lineage>
</organism>
<proteinExistence type="predicted"/>
<reference evidence="2 3" key="1">
    <citation type="submission" date="2016-11" db="EMBL/GenBank/DDBJ databases">
        <authorList>
            <person name="Jaros S."/>
            <person name="Januszkiewicz K."/>
            <person name="Wedrychowicz H."/>
        </authorList>
    </citation>
    <scope>NUCLEOTIDE SEQUENCE [LARGE SCALE GENOMIC DNA]</scope>
    <source>
        <strain evidence="2 3">CGMCC 1.10681</strain>
    </source>
</reference>
<dbReference type="AlphaFoldDB" id="A0A1M7JPI8"/>
<dbReference type="NCBIfam" id="TIGR04197">
    <property type="entry name" value="T7SS_SACOL2603"/>
    <property type="match status" value="1"/>
</dbReference>